<keyword evidence="1" id="KW-0812">Transmembrane</keyword>
<keyword evidence="1" id="KW-0472">Membrane</keyword>
<dbReference type="Pfam" id="PF05656">
    <property type="entry name" value="DUF805"/>
    <property type="match status" value="1"/>
</dbReference>
<gene>
    <name evidence="3" type="ORF">LFYK43_22930</name>
</gene>
<dbReference type="InterPro" id="IPR008523">
    <property type="entry name" value="DUF805"/>
</dbReference>
<evidence type="ECO:0000313" key="3">
    <source>
        <dbReference type="EMBL" id="GBG95834.1"/>
    </source>
</evidence>
<keyword evidence="1" id="KW-1133">Transmembrane helix</keyword>
<dbReference type="OrthoDB" id="2322628at2"/>
<keyword evidence="4" id="KW-1185">Reference proteome</keyword>
<feature type="transmembrane region" description="Helical" evidence="1">
    <location>
        <begin position="218"/>
        <end position="238"/>
    </location>
</feature>
<dbReference type="Pfam" id="PF12773">
    <property type="entry name" value="DZR"/>
    <property type="match status" value="1"/>
</dbReference>
<evidence type="ECO:0000313" key="4">
    <source>
        <dbReference type="Proteomes" id="UP000286848"/>
    </source>
</evidence>
<feature type="transmembrane region" description="Helical" evidence="1">
    <location>
        <begin position="149"/>
        <end position="174"/>
    </location>
</feature>
<dbReference type="InterPro" id="IPR025874">
    <property type="entry name" value="DZR"/>
</dbReference>
<name>A0A401IWC0_9LACO</name>
<feature type="transmembrane region" description="Helical" evidence="1">
    <location>
        <begin position="186"/>
        <end position="206"/>
    </location>
</feature>
<dbReference type="AlphaFoldDB" id="A0A401IWC0"/>
<evidence type="ECO:0000259" key="2">
    <source>
        <dbReference type="Pfam" id="PF12773"/>
    </source>
</evidence>
<dbReference type="Proteomes" id="UP000286848">
    <property type="component" value="Unassembled WGS sequence"/>
</dbReference>
<sequence>MYYCQRCGKKNEADGINCSFCGTLQQTGQPDSETKACKRCAKKIPVNANFCYYCGMDQAKILWEERQPQGEKDEAKEQAAKAEQPQDIPTIKISDPKKLRAFLKLAQKDGLQVHVLGKNESLMPGIITSTKLFVHDWLKVNKRMGRADFWLGLLGTFLLSVPVGICLSLCVSLVNGLGPQAADTVFKAGLAAWLAFFYVALLTGLIRRLHDIELPAYLALLLFIPGGGDLAALVIAALPQHRKKNTYTFEEPGKKDPGQDHSPK</sequence>
<proteinExistence type="predicted"/>
<evidence type="ECO:0000256" key="1">
    <source>
        <dbReference type="SAM" id="Phobius"/>
    </source>
</evidence>
<protein>
    <recommendedName>
        <fullName evidence="2">DZANK-type domain-containing protein</fullName>
    </recommendedName>
</protein>
<feature type="domain" description="DZANK-type" evidence="2">
    <location>
        <begin position="4"/>
        <end position="55"/>
    </location>
</feature>
<dbReference type="GO" id="GO:0016020">
    <property type="term" value="C:membrane"/>
    <property type="evidence" value="ECO:0007669"/>
    <property type="project" value="InterPro"/>
</dbReference>
<accession>A0A401IWC0</accession>
<comment type="caution">
    <text evidence="3">The sequence shown here is derived from an EMBL/GenBank/DDBJ whole genome shotgun (WGS) entry which is preliminary data.</text>
</comment>
<dbReference type="RefSeq" id="WP_124978476.1">
    <property type="nucleotide sequence ID" value="NZ_BFFP01000060.1"/>
</dbReference>
<reference evidence="3 4" key="1">
    <citation type="journal article" date="2019" name="Int. J. Syst. Evol. Microbiol.">
        <title>Lactobacillus salitolerans sp. nov., a novel lactic acid bacterium isolated from spent mushroom substrates.</title>
        <authorList>
            <person name="Tohno M."/>
            <person name="Tanizawa Y."/>
            <person name="Kojima Y."/>
            <person name="Sakamoto M."/>
            <person name="Nakamura Y."/>
            <person name="Ohkuma M."/>
            <person name="Kobayashi H."/>
        </authorList>
    </citation>
    <scope>NUCLEOTIDE SEQUENCE [LARGE SCALE GENOMIC DNA]</scope>
    <source>
        <strain evidence="3 4">YK43</strain>
    </source>
</reference>
<organism evidence="3 4">
    <name type="scientific">Ligilactobacillus salitolerans</name>
    <dbReference type="NCBI Taxonomy" id="1808352"/>
    <lineage>
        <taxon>Bacteria</taxon>
        <taxon>Bacillati</taxon>
        <taxon>Bacillota</taxon>
        <taxon>Bacilli</taxon>
        <taxon>Lactobacillales</taxon>
        <taxon>Lactobacillaceae</taxon>
        <taxon>Ligilactobacillus</taxon>
    </lineage>
</organism>
<dbReference type="EMBL" id="BFFP01000060">
    <property type="protein sequence ID" value="GBG95834.1"/>
    <property type="molecule type" value="Genomic_DNA"/>
</dbReference>